<keyword evidence="3" id="KW-0418">Kinase</keyword>
<name>A0A3G8Y205_9FLAO</name>
<dbReference type="EMBL" id="CP034161">
    <property type="protein sequence ID" value="AZI38913.1"/>
    <property type="molecule type" value="Genomic_DNA"/>
</dbReference>
<dbReference type="Pfam" id="PF13239">
    <property type="entry name" value="2TM"/>
    <property type="match status" value="1"/>
</dbReference>
<feature type="domain" description="2TM" evidence="2">
    <location>
        <begin position="14"/>
        <end position="96"/>
    </location>
</feature>
<keyword evidence="4" id="KW-1185">Reference proteome</keyword>
<organism evidence="3 4">
    <name type="scientific">Epilithonimonas vandammei</name>
    <dbReference type="NCBI Taxonomy" id="2487072"/>
    <lineage>
        <taxon>Bacteria</taxon>
        <taxon>Pseudomonadati</taxon>
        <taxon>Bacteroidota</taxon>
        <taxon>Flavobacteriia</taxon>
        <taxon>Flavobacteriales</taxon>
        <taxon>Weeksellaceae</taxon>
        <taxon>Chryseobacterium group</taxon>
        <taxon>Epilithonimonas</taxon>
    </lineage>
</organism>
<keyword evidence="3" id="KW-0808">Transferase</keyword>
<evidence type="ECO:0000313" key="3">
    <source>
        <dbReference type="EMBL" id="AZI38913.1"/>
    </source>
</evidence>
<reference evidence="4" key="1">
    <citation type="submission" date="2018-11" db="EMBL/GenBank/DDBJ databases">
        <title>Proposal to divide the Flavobacteriaceae and reorganize its genera based on Amino Acid Identity values calculated from whole genome sequences.</title>
        <authorList>
            <person name="Nicholson A.C."/>
            <person name="Gulvik C.A."/>
            <person name="Whitney A.M."/>
            <person name="Humrighouse B.W."/>
            <person name="Bell M."/>
            <person name="Holmes B."/>
            <person name="Steigerwalt A.B."/>
            <person name="Villarma A."/>
            <person name="Sheth M."/>
            <person name="Batra D."/>
            <person name="Pryor J."/>
            <person name="Bernardet J.-F."/>
            <person name="Hugo C."/>
            <person name="Kampfer P."/>
            <person name="Newman J.D."/>
            <person name="McQuiston J.R."/>
        </authorList>
    </citation>
    <scope>NUCLEOTIDE SEQUENCE [LARGE SCALE GENOMIC DNA]</scope>
    <source>
        <strain evidence="4">F5649</strain>
    </source>
</reference>
<evidence type="ECO:0000259" key="2">
    <source>
        <dbReference type="Pfam" id="PF13239"/>
    </source>
</evidence>
<dbReference type="AlphaFoldDB" id="A0A3G8Y205"/>
<dbReference type="RefSeq" id="WP_124801221.1">
    <property type="nucleotide sequence ID" value="NZ_CP034161.1"/>
</dbReference>
<gene>
    <name evidence="3" type="ORF">EIB74_02585</name>
</gene>
<proteinExistence type="predicted"/>
<evidence type="ECO:0000256" key="1">
    <source>
        <dbReference type="SAM" id="Phobius"/>
    </source>
</evidence>
<dbReference type="GO" id="GO:0016301">
    <property type="term" value="F:kinase activity"/>
    <property type="evidence" value="ECO:0007669"/>
    <property type="project" value="UniProtKB-KW"/>
</dbReference>
<feature type="transmembrane region" description="Helical" evidence="1">
    <location>
        <begin position="56"/>
        <end position="83"/>
    </location>
</feature>
<evidence type="ECO:0000313" key="4">
    <source>
        <dbReference type="Proteomes" id="UP000281810"/>
    </source>
</evidence>
<sequence length="100" mass="12164">MEIINDKNDIQYREAVRKVKRLKSFYTHLTIYVLVNLFLIFANWSEIREEHSIWSWQIWAVPFFWGIGLVAQAVGVFCPRFFFGKDWEDKKIKELTEKYK</sequence>
<feature type="transmembrane region" description="Helical" evidence="1">
    <location>
        <begin position="25"/>
        <end position="44"/>
    </location>
</feature>
<keyword evidence="1" id="KW-0812">Transmembrane</keyword>
<dbReference type="InterPro" id="IPR025698">
    <property type="entry name" value="2TM_dom"/>
</dbReference>
<keyword evidence="1" id="KW-1133">Transmembrane helix</keyword>
<dbReference type="OrthoDB" id="1495672at2"/>
<protein>
    <submittedName>
        <fullName evidence="3">Histidine kinase</fullName>
    </submittedName>
</protein>
<accession>A0A3G8Y205</accession>
<dbReference type="Proteomes" id="UP000281810">
    <property type="component" value="Chromosome"/>
</dbReference>
<keyword evidence="1" id="KW-0472">Membrane</keyword>